<accession>A0A7R9I558</accession>
<evidence type="ECO:0008006" key="3">
    <source>
        <dbReference type="Google" id="ProtNLM"/>
    </source>
</evidence>
<dbReference type="EMBL" id="OD569500">
    <property type="protein sequence ID" value="CAD7448026.1"/>
    <property type="molecule type" value="Genomic_DNA"/>
</dbReference>
<sequence length="164" mass="17890">MVVTWTPLCARSGVLWKFLCSYLPLASLHLGHASVDSGGPRRRRGLRRYAGSCGLEVRGHHLGGDWNSNRSHQQQVRLDDESCLLQLGRGDPARRGAGPYGRSARLYRRVATGTRALMDGLGGTALGCAGTDHAPFQVVHVLLLLPSSFCKMTRIQARLTLTNN</sequence>
<feature type="signal peptide" evidence="1">
    <location>
        <begin position="1"/>
        <end position="33"/>
    </location>
</feature>
<keyword evidence="1" id="KW-0732">Signal</keyword>
<organism evidence="2">
    <name type="scientific">Timema bartmani</name>
    <dbReference type="NCBI Taxonomy" id="61472"/>
    <lineage>
        <taxon>Eukaryota</taxon>
        <taxon>Metazoa</taxon>
        <taxon>Ecdysozoa</taxon>
        <taxon>Arthropoda</taxon>
        <taxon>Hexapoda</taxon>
        <taxon>Insecta</taxon>
        <taxon>Pterygota</taxon>
        <taxon>Neoptera</taxon>
        <taxon>Polyneoptera</taxon>
        <taxon>Phasmatodea</taxon>
        <taxon>Timematodea</taxon>
        <taxon>Timematoidea</taxon>
        <taxon>Timematidae</taxon>
        <taxon>Timema</taxon>
    </lineage>
</organism>
<gene>
    <name evidence="2" type="ORF">TBIB3V08_LOCUS10319</name>
</gene>
<protein>
    <recommendedName>
        <fullName evidence="3">Secreted protein</fullName>
    </recommendedName>
</protein>
<reference evidence="2" key="1">
    <citation type="submission" date="2020-11" db="EMBL/GenBank/DDBJ databases">
        <authorList>
            <person name="Tran Van P."/>
        </authorList>
    </citation>
    <scope>NUCLEOTIDE SEQUENCE</scope>
</reference>
<proteinExistence type="predicted"/>
<evidence type="ECO:0000313" key="2">
    <source>
        <dbReference type="EMBL" id="CAD7448026.1"/>
    </source>
</evidence>
<feature type="chain" id="PRO_5031143082" description="Secreted protein" evidence="1">
    <location>
        <begin position="34"/>
        <end position="164"/>
    </location>
</feature>
<evidence type="ECO:0000256" key="1">
    <source>
        <dbReference type="SAM" id="SignalP"/>
    </source>
</evidence>
<name>A0A7R9I558_9NEOP</name>
<dbReference type="AlphaFoldDB" id="A0A7R9I558"/>